<dbReference type="SUPFAM" id="SSF56112">
    <property type="entry name" value="Protein kinase-like (PK-like)"/>
    <property type="match status" value="1"/>
</dbReference>
<keyword evidence="7" id="KW-0418">Kinase</keyword>
<evidence type="ECO:0000256" key="2">
    <source>
        <dbReference type="ARBA" id="ARBA00012513"/>
    </source>
</evidence>
<evidence type="ECO:0000256" key="11">
    <source>
        <dbReference type="ARBA" id="ARBA00048679"/>
    </source>
</evidence>
<evidence type="ECO:0000256" key="7">
    <source>
        <dbReference type="ARBA" id="ARBA00022777"/>
    </source>
</evidence>
<feature type="region of interest" description="Disordered" evidence="12">
    <location>
        <begin position="347"/>
        <end position="382"/>
    </location>
</feature>
<dbReference type="InterPro" id="IPR050236">
    <property type="entry name" value="Ser_Thr_kinase_AGC"/>
</dbReference>
<name>A0A7R8W9N0_9CRUS</name>
<evidence type="ECO:0000256" key="9">
    <source>
        <dbReference type="ARBA" id="ARBA00033099"/>
    </source>
</evidence>
<evidence type="ECO:0000256" key="5">
    <source>
        <dbReference type="ARBA" id="ARBA00022679"/>
    </source>
</evidence>
<gene>
    <name evidence="13" type="ORF">CTOB1V02_LOCUS2823</name>
</gene>
<keyword evidence="6" id="KW-0547">Nucleotide-binding</keyword>
<keyword evidence="5" id="KW-0808">Transferase</keyword>
<accession>A0A7R8W9N0</accession>
<dbReference type="PANTHER" id="PTHR24356">
    <property type="entry name" value="SERINE/THREONINE-PROTEIN KINASE"/>
    <property type="match status" value="1"/>
</dbReference>
<evidence type="ECO:0000256" key="1">
    <source>
        <dbReference type="ARBA" id="ARBA00009903"/>
    </source>
</evidence>
<feature type="compositionally biased region" description="Polar residues" evidence="12">
    <location>
        <begin position="70"/>
        <end position="87"/>
    </location>
</feature>
<sequence>MRLLGGMLSPIHESRMSESSVNISTTTSPSLNASLASLDDSVFSSPFLITSSPNEFLSNRQKNPVAPSASPVNTSISPQAPITNRLRTPSDEQHIPRHHVSLLDYDQVPFKTPSPPTPKFVGPHTADSNSPISGRLLSYTHSSLTEDLEEESRKVMSSMLVAAAAAEGREEILPAKGIGATHASRKALLDIGNTADVLGASGQGIKRRASPPSPMPSAHLTSDTGDCKKRKIQAAPKSSGLLIDWTMSLTQPNRREQPPPVLVENLRESTFNLKPVLRNAKTEPRPPKSAAKRRPQAMPVFCDTHEEMSVSERDNGVSVVSVQVEGGGQKSSTGMTGDFGNLNLTTPSTNPHAMSTPTPTLDDDDTAGTPLTTNKHPPQIPPERIEKRTRFASAHITRPFTPLLSWNPSSPQSVVSTSQPLKSATSVMKTPSPDSLMSGYATGQPRTPLRTPKSTRRVPARAAALSSASHLWGTPDYLAPELILHQRHDCGVDWWALGVCLYEFLVGFPPFTDETAEKVFANILRRDIEYPEGEEALSENAVETIEGLLMMDPSSRPHAETLKSLPLFRDVPWSEVLKRNGPWVPVPDDPQDTSYFEARNKARQITLSEVRFA</sequence>
<dbReference type="GO" id="GO:0004674">
    <property type="term" value="F:protein serine/threonine kinase activity"/>
    <property type="evidence" value="ECO:0007669"/>
    <property type="project" value="UniProtKB-KW"/>
</dbReference>
<dbReference type="InterPro" id="IPR011009">
    <property type="entry name" value="Kinase-like_dom_sf"/>
</dbReference>
<evidence type="ECO:0000256" key="6">
    <source>
        <dbReference type="ARBA" id="ARBA00022741"/>
    </source>
</evidence>
<dbReference type="SMART" id="SM00220">
    <property type="entry name" value="S_TKc"/>
    <property type="match status" value="1"/>
</dbReference>
<dbReference type="AlphaFoldDB" id="A0A7R8W9N0"/>
<dbReference type="OrthoDB" id="162894at2759"/>
<dbReference type="PROSITE" id="PS50011">
    <property type="entry name" value="PROTEIN_KINASE_DOM"/>
    <property type="match status" value="1"/>
</dbReference>
<feature type="region of interest" description="Disordered" evidence="12">
    <location>
        <begin position="204"/>
        <end position="226"/>
    </location>
</feature>
<feature type="compositionally biased region" description="Polar residues" evidence="12">
    <location>
        <begin position="421"/>
        <end position="435"/>
    </location>
</feature>
<keyword evidence="8" id="KW-0067">ATP-binding</keyword>
<feature type="region of interest" description="Disordered" evidence="12">
    <location>
        <begin position="1"/>
        <end position="27"/>
    </location>
</feature>
<dbReference type="Gene3D" id="1.10.510.10">
    <property type="entry name" value="Transferase(Phosphotransferase) domain 1"/>
    <property type="match status" value="1"/>
</dbReference>
<dbReference type="GO" id="GO:0005634">
    <property type="term" value="C:nucleus"/>
    <property type="evidence" value="ECO:0007669"/>
    <property type="project" value="TreeGrafter"/>
</dbReference>
<dbReference type="PROSITE" id="PS51285">
    <property type="entry name" value="AGC_KINASE_CTER"/>
    <property type="match status" value="1"/>
</dbReference>
<evidence type="ECO:0000313" key="13">
    <source>
        <dbReference type="EMBL" id="CAD7224871.1"/>
    </source>
</evidence>
<comment type="catalytic activity">
    <reaction evidence="11">
        <text>L-seryl-[protein] + ATP = O-phospho-L-seryl-[protein] + ADP + H(+)</text>
        <dbReference type="Rhea" id="RHEA:17989"/>
        <dbReference type="Rhea" id="RHEA-COMP:9863"/>
        <dbReference type="Rhea" id="RHEA-COMP:11604"/>
        <dbReference type="ChEBI" id="CHEBI:15378"/>
        <dbReference type="ChEBI" id="CHEBI:29999"/>
        <dbReference type="ChEBI" id="CHEBI:30616"/>
        <dbReference type="ChEBI" id="CHEBI:83421"/>
        <dbReference type="ChEBI" id="CHEBI:456216"/>
        <dbReference type="EC" id="2.7.11.1"/>
    </reaction>
</comment>
<dbReference type="EMBL" id="OB660456">
    <property type="protein sequence ID" value="CAD7224871.1"/>
    <property type="molecule type" value="Genomic_DNA"/>
</dbReference>
<dbReference type="GO" id="GO:0005524">
    <property type="term" value="F:ATP binding"/>
    <property type="evidence" value="ECO:0007669"/>
    <property type="project" value="UniProtKB-KW"/>
</dbReference>
<feature type="region of interest" description="Disordered" evidence="12">
    <location>
        <begin position="58"/>
        <end position="90"/>
    </location>
</feature>
<evidence type="ECO:0000256" key="8">
    <source>
        <dbReference type="ARBA" id="ARBA00022840"/>
    </source>
</evidence>
<dbReference type="Gene3D" id="3.30.200.20">
    <property type="entry name" value="Phosphorylase Kinase, domain 1"/>
    <property type="match status" value="1"/>
</dbReference>
<dbReference type="EC" id="2.7.11.1" evidence="2"/>
<evidence type="ECO:0000256" key="12">
    <source>
        <dbReference type="SAM" id="MobiDB-lite"/>
    </source>
</evidence>
<protein>
    <recommendedName>
        <fullName evidence="3">Serine/threonine-protein kinase greatwall</fullName>
        <ecNumber evidence="2">2.7.11.1</ecNumber>
    </recommendedName>
    <alternativeName>
        <fullName evidence="9">Microtubule-associated serine/threonine-protein kinase-like</fullName>
    </alternativeName>
</protein>
<comment type="similarity">
    <text evidence="1">Belongs to the protein kinase superfamily. AGC Ser/Thr protein kinase family.</text>
</comment>
<organism evidence="13">
    <name type="scientific">Cyprideis torosa</name>
    <dbReference type="NCBI Taxonomy" id="163714"/>
    <lineage>
        <taxon>Eukaryota</taxon>
        <taxon>Metazoa</taxon>
        <taxon>Ecdysozoa</taxon>
        <taxon>Arthropoda</taxon>
        <taxon>Crustacea</taxon>
        <taxon>Oligostraca</taxon>
        <taxon>Ostracoda</taxon>
        <taxon>Podocopa</taxon>
        <taxon>Podocopida</taxon>
        <taxon>Cytherocopina</taxon>
        <taxon>Cytheroidea</taxon>
        <taxon>Cytherideidae</taxon>
        <taxon>Cyprideis</taxon>
    </lineage>
</organism>
<comment type="catalytic activity">
    <reaction evidence="10">
        <text>L-threonyl-[protein] + ATP = O-phospho-L-threonyl-[protein] + ADP + H(+)</text>
        <dbReference type="Rhea" id="RHEA:46608"/>
        <dbReference type="Rhea" id="RHEA-COMP:11060"/>
        <dbReference type="Rhea" id="RHEA-COMP:11605"/>
        <dbReference type="ChEBI" id="CHEBI:15378"/>
        <dbReference type="ChEBI" id="CHEBI:30013"/>
        <dbReference type="ChEBI" id="CHEBI:30616"/>
        <dbReference type="ChEBI" id="CHEBI:61977"/>
        <dbReference type="ChEBI" id="CHEBI:456216"/>
        <dbReference type="EC" id="2.7.11.1"/>
    </reaction>
</comment>
<feature type="region of interest" description="Disordered" evidence="12">
    <location>
        <begin position="415"/>
        <end position="456"/>
    </location>
</feature>
<dbReference type="InterPro" id="IPR000719">
    <property type="entry name" value="Prot_kinase_dom"/>
</dbReference>
<dbReference type="InterPro" id="IPR000961">
    <property type="entry name" value="AGC-kinase_C"/>
</dbReference>
<dbReference type="Pfam" id="PF00069">
    <property type="entry name" value="Pkinase"/>
    <property type="match status" value="1"/>
</dbReference>
<dbReference type="GO" id="GO:0035556">
    <property type="term" value="P:intracellular signal transduction"/>
    <property type="evidence" value="ECO:0007669"/>
    <property type="project" value="TreeGrafter"/>
</dbReference>
<evidence type="ECO:0000256" key="4">
    <source>
        <dbReference type="ARBA" id="ARBA00022527"/>
    </source>
</evidence>
<evidence type="ECO:0000256" key="3">
    <source>
        <dbReference type="ARBA" id="ARBA00022148"/>
    </source>
</evidence>
<keyword evidence="4" id="KW-0723">Serine/threonine-protein kinase</keyword>
<evidence type="ECO:0000256" key="10">
    <source>
        <dbReference type="ARBA" id="ARBA00047899"/>
    </source>
</evidence>
<dbReference type="PANTHER" id="PTHR24356:SF1">
    <property type="entry name" value="SERINE_THREONINE-PROTEIN KINASE GREATWALL"/>
    <property type="match status" value="1"/>
</dbReference>
<proteinExistence type="inferred from homology"/>
<reference evidence="13" key="1">
    <citation type="submission" date="2020-11" db="EMBL/GenBank/DDBJ databases">
        <authorList>
            <person name="Tran Van P."/>
        </authorList>
    </citation>
    <scope>NUCLEOTIDE SEQUENCE</scope>
</reference>